<keyword evidence="8" id="KW-0764">Sulfate transport</keyword>
<evidence type="ECO:0000256" key="7">
    <source>
        <dbReference type="ARBA" id="ARBA00022989"/>
    </source>
</evidence>
<comment type="function">
    <text evidence="10">Part of the ABC transporter complex CysAWTP (TC 3.A.1.6.1) involved in sulfate/thiosulfate import. Probably responsible for the translocation of the substrate across the membrane.</text>
</comment>
<evidence type="ECO:0000256" key="6">
    <source>
        <dbReference type="ARBA" id="ARBA00022692"/>
    </source>
</evidence>
<comment type="function">
    <text evidence="1 12">Part of the binding-protein-dependent transport system for molybdenum; probably responsible for the translocation of the substrate across the membrane.</text>
</comment>
<dbReference type="EMBL" id="CP012808">
    <property type="protein sequence ID" value="ALH96709.1"/>
    <property type="molecule type" value="Genomic_DNA"/>
</dbReference>
<evidence type="ECO:0000256" key="1">
    <source>
        <dbReference type="ARBA" id="ARBA00002949"/>
    </source>
</evidence>
<keyword evidence="6 11" id="KW-0812">Transmembrane</keyword>
<evidence type="ECO:0000259" key="13">
    <source>
        <dbReference type="PROSITE" id="PS50928"/>
    </source>
</evidence>
<keyword evidence="15" id="KW-1185">Reference proteome</keyword>
<sequence length="224" mass="24771">MEQIEPIVIALWLSLKVAFFATLINFVCGILCAAFLFKYKNRWTSLLESFLTLPMVLPPTVLGYYLLVCFGSQSFIGEWLASYGIQLIFTLKGAIIAAAVVTFPLVLKPIQASFEQIPQAILDASKIIGLNEWQRLIIIILPMAWESVLAGLLLGFARSLGEFGATLMIAGSIPGKTQTISISIWEAVQAGNDQLAFALVVIISMVCILILWLVKVLNLRHWKQ</sequence>
<dbReference type="PANTHER" id="PTHR30406:SF8">
    <property type="entry name" value="SULFATE TRANSPORT SYSTEM PERMEASE PROTEIN CYST"/>
    <property type="match status" value="1"/>
</dbReference>
<comment type="similarity">
    <text evidence="12">Belongs to the binding-protein-dependent transport system permease family. CysTW subfamily.</text>
</comment>
<dbReference type="GO" id="GO:0015419">
    <property type="term" value="F:ABC-type sulfate transporter activity"/>
    <property type="evidence" value="ECO:0007669"/>
    <property type="project" value="InterPro"/>
</dbReference>
<dbReference type="Proteomes" id="UP000064939">
    <property type="component" value="Chromosome"/>
</dbReference>
<dbReference type="InterPro" id="IPR011867">
    <property type="entry name" value="ModB_ABC"/>
</dbReference>
<dbReference type="GO" id="GO:0005886">
    <property type="term" value="C:plasma membrane"/>
    <property type="evidence" value="ECO:0007669"/>
    <property type="project" value="UniProtKB-SubCell"/>
</dbReference>
<dbReference type="AlphaFoldDB" id="A0A0N9W489"/>
<keyword evidence="7 11" id="KW-1133">Transmembrane helix</keyword>
<evidence type="ECO:0000313" key="15">
    <source>
        <dbReference type="Proteomes" id="UP000064939"/>
    </source>
</evidence>
<feature type="transmembrane region" description="Helical" evidence="11">
    <location>
        <begin position="136"/>
        <end position="157"/>
    </location>
</feature>
<keyword evidence="5 12" id="KW-0500">Molybdenum</keyword>
<dbReference type="InterPro" id="IPR005667">
    <property type="entry name" value="Sulph_transpt2"/>
</dbReference>
<dbReference type="Gene3D" id="1.10.3720.10">
    <property type="entry name" value="MetI-like"/>
    <property type="match status" value="1"/>
</dbReference>
<dbReference type="PROSITE" id="PS50928">
    <property type="entry name" value="ABC_TM1"/>
    <property type="match status" value="1"/>
</dbReference>
<dbReference type="PANTHER" id="PTHR30406">
    <property type="entry name" value="SULFATE TRANSPORT SYSTEM PERMEASE PROTEIN"/>
    <property type="match status" value="1"/>
</dbReference>
<evidence type="ECO:0000256" key="11">
    <source>
        <dbReference type="RuleBase" id="RU363032"/>
    </source>
</evidence>
<evidence type="ECO:0000256" key="5">
    <source>
        <dbReference type="ARBA" id="ARBA00022505"/>
    </source>
</evidence>
<evidence type="ECO:0000256" key="8">
    <source>
        <dbReference type="ARBA" id="ARBA00023032"/>
    </source>
</evidence>
<gene>
    <name evidence="14" type="ORF">AOY20_09420</name>
</gene>
<evidence type="ECO:0000313" key="14">
    <source>
        <dbReference type="EMBL" id="ALH96709.1"/>
    </source>
</evidence>
<dbReference type="CDD" id="cd06261">
    <property type="entry name" value="TM_PBP2"/>
    <property type="match status" value="1"/>
</dbReference>
<dbReference type="KEGG" id="aei:AOY20_09420"/>
<keyword evidence="12" id="KW-0997">Cell inner membrane</keyword>
<dbReference type="SUPFAM" id="SSF161098">
    <property type="entry name" value="MetI-like"/>
    <property type="match status" value="1"/>
</dbReference>
<accession>A0A0N9W489</accession>
<keyword evidence="4 11" id="KW-0813">Transport</keyword>
<evidence type="ECO:0000256" key="10">
    <source>
        <dbReference type="ARBA" id="ARBA00025323"/>
    </source>
</evidence>
<dbReference type="NCBIfam" id="TIGR02141">
    <property type="entry name" value="modB_ABC"/>
    <property type="match status" value="1"/>
</dbReference>
<feature type="transmembrane region" description="Helical" evidence="11">
    <location>
        <begin position="49"/>
        <end position="67"/>
    </location>
</feature>
<organism evidence="14 15">
    <name type="scientific">Acinetobacter equi</name>
    <dbReference type="NCBI Taxonomy" id="1324350"/>
    <lineage>
        <taxon>Bacteria</taxon>
        <taxon>Pseudomonadati</taxon>
        <taxon>Pseudomonadota</taxon>
        <taxon>Gammaproteobacteria</taxon>
        <taxon>Moraxellales</taxon>
        <taxon>Moraxellaceae</taxon>
        <taxon>Acinetobacter</taxon>
    </lineage>
</organism>
<dbReference type="GO" id="GO:0015098">
    <property type="term" value="F:molybdate ion transmembrane transporter activity"/>
    <property type="evidence" value="ECO:0007669"/>
    <property type="project" value="UniProtKB-UniRule"/>
</dbReference>
<feature type="domain" description="ABC transmembrane type-1" evidence="13">
    <location>
        <begin position="11"/>
        <end position="218"/>
    </location>
</feature>
<feature type="transmembrane region" description="Helical" evidence="11">
    <location>
        <begin position="17"/>
        <end position="37"/>
    </location>
</feature>
<evidence type="ECO:0000256" key="12">
    <source>
        <dbReference type="RuleBase" id="RU365097"/>
    </source>
</evidence>
<evidence type="ECO:0000256" key="3">
    <source>
        <dbReference type="ARBA" id="ARBA00011779"/>
    </source>
</evidence>
<evidence type="ECO:0000256" key="9">
    <source>
        <dbReference type="ARBA" id="ARBA00023136"/>
    </source>
</evidence>
<dbReference type="OrthoDB" id="9795403at2"/>
<reference evidence="14 15" key="1">
    <citation type="journal article" date="2015" name="Int. J. Syst. Evol. Microbiol.">
        <title>Acinetobacter equi sp. nov. isolated from horse faeces.</title>
        <authorList>
            <person name="Poppel M.T."/>
            <person name="Skiebe E."/>
            <person name="Laue M."/>
            <person name="Bergmann H."/>
            <person name="Ebersberger I."/>
            <person name="Garn T."/>
            <person name="Fruth A."/>
            <person name="Baumgardt S."/>
            <person name="Busse H.J."/>
            <person name="Wilharm G."/>
        </authorList>
    </citation>
    <scope>NUCLEOTIDE SEQUENCE [LARGE SCALE GENOMIC DNA]</scope>
    <source>
        <strain evidence="14 15">114</strain>
    </source>
</reference>
<dbReference type="STRING" id="1324350.AOY20_09420"/>
<name>A0A0N9W489_9GAMM</name>
<feature type="transmembrane region" description="Helical" evidence="11">
    <location>
        <begin position="195"/>
        <end position="214"/>
    </location>
</feature>
<dbReference type="InterPro" id="IPR000515">
    <property type="entry name" value="MetI-like"/>
</dbReference>
<protein>
    <recommendedName>
        <fullName evidence="12">Molybdenum transport system permease</fullName>
    </recommendedName>
</protein>
<dbReference type="InterPro" id="IPR035906">
    <property type="entry name" value="MetI-like_sf"/>
</dbReference>
<proteinExistence type="inferred from homology"/>
<feature type="transmembrane region" description="Helical" evidence="11">
    <location>
        <begin position="87"/>
        <end position="107"/>
    </location>
</feature>
<comment type="subcellular location">
    <subcellularLocation>
        <location evidence="12">Cell inner membrane</location>
        <topology evidence="12">Multi-pass membrane protein</topology>
    </subcellularLocation>
    <subcellularLocation>
        <location evidence="2 11">Cell membrane</location>
        <topology evidence="2 11">Multi-pass membrane protein</topology>
    </subcellularLocation>
</comment>
<keyword evidence="12" id="KW-1003">Cell membrane</keyword>
<evidence type="ECO:0000256" key="2">
    <source>
        <dbReference type="ARBA" id="ARBA00004651"/>
    </source>
</evidence>
<keyword evidence="9 11" id="KW-0472">Membrane</keyword>
<comment type="subunit">
    <text evidence="3">The complex is composed of two ATP-binding proteins (CysA), two transmembrane proteins (CysT and CysW) and a solute-binding protein (CysP).</text>
</comment>
<evidence type="ECO:0000256" key="4">
    <source>
        <dbReference type="ARBA" id="ARBA00022448"/>
    </source>
</evidence>
<dbReference type="Pfam" id="PF00528">
    <property type="entry name" value="BPD_transp_1"/>
    <property type="match status" value="1"/>
</dbReference>